<name>A0A1S8WTL7_OPIVI</name>
<evidence type="ECO:0000313" key="1">
    <source>
        <dbReference type="EMBL" id="OON17734.1"/>
    </source>
</evidence>
<proteinExistence type="predicted"/>
<gene>
    <name evidence="1" type="ORF">X801_06425</name>
</gene>
<reference evidence="1 2" key="1">
    <citation type="submission" date="2015-03" db="EMBL/GenBank/DDBJ databases">
        <title>Draft genome of the nematode, Opisthorchis viverrini.</title>
        <authorList>
            <person name="Mitreva M."/>
        </authorList>
    </citation>
    <scope>NUCLEOTIDE SEQUENCE [LARGE SCALE GENOMIC DNA]</scope>
    <source>
        <strain evidence="1">Khon Kaen</strain>
    </source>
</reference>
<organism evidence="1 2">
    <name type="scientific">Opisthorchis viverrini</name>
    <name type="common">Southeast Asian liver fluke</name>
    <dbReference type="NCBI Taxonomy" id="6198"/>
    <lineage>
        <taxon>Eukaryota</taxon>
        <taxon>Metazoa</taxon>
        <taxon>Spiralia</taxon>
        <taxon>Lophotrochozoa</taxon>
        <taxon>Platyhelminthes</taxon>
        <taxon>Trematoda</taxon>
        <taxon>Digenea</taxon>
        <taxon>Opisthorchiida</taxon>
        <taxon>Opisthorchiata</taxon>
        <taxon>Opisthorchiidae</taxon>
        <taxon>Opisthorchis</taxon>
    </lineage>
</organism>
<sequence>MTFLVPNLSEIQARLAYISCVRQLEHVKASGICRYLRPPIDHYMTLQFTAFEEILLAAL</sequence>
<protein>
    <submittedName>
        <fullName evidence="1">Uncharacterized protein</fullName>
    </submittedName>
</protein>
<keyword evidence="2" id="KW-1185">Reference proteome</keyword>
<dbReference type="EMBL" id="KV894968">
    <property type="protein sequence ID" value="OON17734.1"/>
    <property type="molecule type" value="Genomic_DNA"/>
</dbReference>
<dbReference type="AlphaFoldDB" id="A0A1S8WTL7"/>
<accession>A0A1S8WTL7</accession>
<dbReference type="Proteomes" id="UP000243686">
    <property type="component" value="Unassembled WGS sequence"/>
</dbReference>
<evidence type="ECO:0000313" key="2">
    <source>
        <dbReference type="Proteomes" id="UP000243686"/>
    </source>
</evidence>